<dbReference type="GeneID" id="29125277"/>
<dbReference type="GO" id="GO:0039693">
    <property type="term" value="P:viral DNA genome replication"/>
    <property type="evidence" value="ECO:0007669"/>
    <property type="project" value="UniProtKB-KW"/>
</dbReference>
<dbReference type="GO" id="GO:0006261">
    <property type="term" value="P:DNA-templated DNA replication"/>
    <property type="evidence" value="ECO:0007669"/>
    <property type="project" value="InterPro"/>
</dbReference>
<evidence type="ECO:0000313" key="12">
    <source>
        <dbReference type="EMBL" id="AMM44908.1"/>
    </source>
</evidence>
<dbReference type="PANTHER" id="PTHR10133">
    <property type="entry name" value="DNA POLYMERASE I"/>
    <property type="match status" value="1"/>
</dbReference>
<dbReference type="EC" id="2.7.7.7" evidence="2"/>
<evidence type="ECO:0000256" key="10">
    <source>
        <dbReference type="ARBA" id="ARBA00049244"/>
    </source>
</evidence>
<dbReference type="Gene3D" id="3.30.70.370">
    <property type="match status" value="1"/>
</dbReference>
<dbReference type="RefSeq" id="YP_009302497.1">
    <property type="nucleotide sequence ID" value="NC_031245.1"/>
</dbReference>
<evidence type="ECO:0000256" key="2">
    <source>
        <dbReference type="ARBA" id="ARBA00012417"/>
    </source>
</evidence>
<keyword evidence="9" id="KW-0238">DNA-binding</keyword>
<dbReference type="InterPro" id="IPR036397">
    <property type="entry name" value="RNaseH_sf"/>
</dbReference>
<dbReference type="EMBL" id="KT624200">
    <property type="protein sequence ID" value="AMM44908.1"/>
    <property type="molecule type" value="Genomic_DNA"/>
</dbReference>
<evidence type="ECO:0000256" key="3">
    <source>
        <dbReference type="ARBA" id="ARBA00015749"/>
    </source>
</evidence>
<dbReference type="Gene3D" id="3.40.470.10">
    <property type="entry name" value="Uracil-DNA glycosylase-like domain"/>
    <property type="match status" value="1"/>
</dbReference>
<dbReference type="GO" id="GO:0003887">
    <property type="term" value="F:DNA-directed DNA polymerase activity"/>
    <property type="evidence" value="ECO:0007669"/>
    <property type="project" value="UniProtKB-KW"/>
</dbReference>
<evidence type="ECO:0000256" key="6">
    <source>
        <dbReference type="ARBA" id="ARBA00022705"/>
    </source>
</evidence>
<keyword evidence="5" id="KW-0548">Nucleotidyltransferase</keyword>
<dbReference type="InterPro" id="IPR012337">
    <property type="entry name" value="RNaseH-like_sf"/>
</dbReference>
<dbReference type="Proteomes" id="UP000203261">
    <property type="component" value="Segment"/>
</dbReference>
<evidence type="ECO:0000256" key="1">
    <source>
        <dbReference type="ARBA" id="ARBA00007705"/>
    </source>
</evidence>
<proteinExistence type="inferred from homology"/>
<dbReference type="InterPro" id="IPR002298">
    <property type="entry name" value="DNA_polymerase_A"/>
</dbReference>
<name>A0A127AW86_9CAUD</name>
<dbReference type="PANTHER" id="PTHR10133:SF27">
    <property type="entry name" value="DNA POLYMERASE NU"/>
    <property type="match status" value="1"/>
</dbReference>
<dbReference type="SUPFAM" id="SSF56672">
    <property type="entry name" value="DNA/RNA polymerases"/>
    <property type="match status" value="1"/>
</dbReference>
<dbReference type="InterPro" id="IPR019760">
    <property type="entry name" value="DNA-dir_DNA_pol_A_CS"/>
</dbReference>
<dbReference type="Gene3D" id="3.30.420.10">
    <property type="entry name" value="Ribonuclease H-like superfamily/Ribonuclease H"/>
    <property type="match status" value="1"/>
</dbReference>
<keyword evidence="13" id="KW-1185">Reference proteome</keyword>
<organism evidence="12 13">
    <name type="scientific">Bacillus phage SP-15</name>
    <dbReference type="NCBI Taxonomy" id="1792032"/>
    <lineage>
        <taxon>Viruses</taxon>
        <taxon>Duplodnaviria</taxon>
        <taxon>Heunggongvirae</taxon>
        <taxon>Uroviricota</taxon>
        <taxon>Caudoviricetes</taxon>
        <taxon>Thornevirus</taxon>
        <taxon>Thornevirus SP15</taxon>
    </lineage>
</organism>
<dbReference type="SMART" id="SM00482">
    <property type="entry name" value="POLAc"/>
    <property type="match status" value="1"/>
</dbReference>
<dbReference type="KEGG" id="vg:29125277"/>
<feature type="domain" description="DNA-directed DNA polymerase family A palm" evidence="11">
    <location>
        <begin position="914"/>
        <end position="1068"/>
    </location>
</feature>
<comment type="catalytic activity">
    <reaction evidence="10">
        <text>DNA(n) + a 2'-deoxyribonucleoside 5'-triphosphate = DNA(n+1) + diphosphate</text>
        <dbReference type="Rhea" id="RHEA:22508"/>
        <dbReference type="Rhea" id="RHEA-COMP:17339"/>
        <dbReference type="Rhea" id="RHEA-COMP:17340"/>
        <dbReference type="ChEBI" id="CHEBI:33019"/>
        <dbReference type="ChEBI" id="CHEBI:61560"/>
        <dbReference type="ChEBI" id="CHEBI:173112"/>
        <dbReference type="EC" id="2.7.7.7"/>
    </reaction>
</comment>
<keyword evidence="7" id="KW-0239">DNA-directed DNA polymerase</keyword>
<keyword evidence="8" id="KW-1194">Viral DNA replication</keyword>
<dbReference type="InterPro" id="IPR001098">
    <property type="entry name" value="DNA-dir_DNA_pol_A_palm_dom"/>
</dbReference>
<evidence type="ECO:0000256" key="9">
    <source>
        <dbReference type="ARBA" id="ARBA00023125"/>
    </source>
</evidence>
<dbReference type="Gene3D" id="1.10.150.20">
    <property type="entry name" value="5' to 3' exonuclease, C-terminal subdomain"/>
    <property type="match status" value="1"/>
</dbReference>
<dbReference type="InterPro" id="IPR043502">
    <property type="entry name" value="DNA/RNA_pol_sf"/>
</dbReference>
<reference evidence="12 13" key="1">
    <citation type="submission" date="2015-08" db="EMBL/GenBank/DDBJ databases">
        <authorList>
            <person name="Babu N.S."/>
            <person name="Beckwith C.J."/>
            <person name="Beseler K.G."/>
            <person name="Brison A."/>
            <person name="Carone J.V."/>
            <person name="Caskin T.P."/>
            <person name="Diamond M."/>
            <person name="Durham M.E."/>
            <person name="Foxe J.M."/>
            <person name="Go M."/>
            <person name="Henderson B.A."/>
            <person name="Jones I.B."/>
            <person name="McGettigan J.A."/>
            <person name="Micheletti S.J."/>
            <person name="Nasrallah M.E."/>
            <person name="Ortiz D."/>
            <person name="Piller C.R."/>
            <person name="Privatt S.R."/>
            <person name="Schneider S.L."/>
            <person name="Sharp S."/>
            <person name="Smith T.C."/>
            <person name="Stanton J.D."/>
            <person name="Ullery H.E."/>
            <person name="Wilson R.J."/>
            <person name="Serrano M.G."/>
            <person name="Buck G."/>
            <person name="Lee V."/>
            <person name="Wang Y."/>
            <person name="Carvalho R."/>
            <person name="Voegtly L."/>
            <person name="Shi R."/>
            <person name="Duckworth R."/>
            <person name="Johnson A."/>
            <person name="Loviza R."/>
            <person name="Walstead R."/>
            <person name="Shah Z."/>
            <person name="Kiflezghi M."/>
            <person name="Wade K."/>
            <person name="Ball S.L."/>
            <person name="Bradley K.W."/>
            <person name="Asai D.J."/>
            <person name="Bowman C.A."/>
            <person name="Russell D.A."/>
            <person name="Pope W.H."/>
            <person name="Jacobs-Sera D."/>
            <person name="Hendrix R.W."/>
            <person name="Hatfull G.F."/>
        </authorList>
    </citation>
    <scope>NUCLEOTIDE SEQUENCE [LARGE SCALE GENOMIC DNA]</scope>
</reference>
<dbReference type="PROSITE" id="PS00447">
    <property type="entry name" value="DNA_POLYMERASE_A"/>
    <property type="match status" value="1"/>
</dbReference>
<dbReference type="SUPFAM" id="SSF52141">
    <property type="entry name" value="Uracil-DNA glycosylase-like"/>
    <property type="match status" value="1"/>
</dbReference>
<keyword evidence="6" id="KW-0235">DNA replication</keyword>
<sequence length="1177" mass="133931">MADTSTSKEIFPIGTLNPTVYIVGESPGAIMGQAGTYLQKITRSLGLDTEINLRMFSISRKFGEVDASYMTQSSRFVLADLAKTKPKVIIGLGATPAGLLTGSMGRVSDIRGNVEKITVGDHECYFITTFHPGYILNNAGNTAIMKTFLGDFRKAIAASEGKVDANSDKDLRIALTAQEFETFLKNEYTADGETSYDIETNGADELSNKAKVVGFSIAPDEVKGIYVIFEALEYKMPEEDVERCKTLLRDFLKERRVIIHNQMYERPYTLNENWLGYDLHDNIDDTLVMSRLMLGGKTGAGLKDQCRLNLGYTKWSEDLDKYLHRFNELQNNLAPTNAGSLREEHKVLIQEKSVKALADYMILQVEESLNRPTKEGHAKTKDIPGTLELIRSTLSNDNIAWSDMKEVMENFKVFDNRQRNVAIAAWKMVKLIERFYTTEEEFNLIDGLVAKAINDRLEKDDYSFVSYGLVPMKIIAPYGALDAVATVDLKKYYYKRMKEESETLGLDLLQGYSNWMKHFKMAYVMERNGAFWNEELVKKERKFLEGTAVEATRTLHKSPLMADFLAEKKSGSFATFVVTKMPDAISRSREIFISDIRTKKRSKKKKEVVFSDGSVIEMTSTAILDLLTPEELENAKQAWIKDMNDTIFSEFTKISEFKEYFNPGSPANKTYLNKILVNDEVRAARFLSKVKNELFTQDNFSVDNYPASDRMFLKAVQSILDRMSGIKKAVADLEEDEIIDNPEWADLDEEEEVTVDKITAKEGFAEYIEVLRTARLESPDLVNMFAECLNWDLPGTKEMDMIRLHETYQLMGIDIEDESLWNEEYRFLYNFRLYKKCMKLVSSYITGKLGYENAWIVDGEKLASGEKFVPREVKYKAQGLKTNPGQVVLLQTSFAPCSAETGRWRAGIHTIPFGSSIKELYTSRFPGGTIAAPDFSQMEIRAMAGAANDKKLLDAFLRGEDIHKFNAQQIFKREDVTEVERRFSKMASFAILYGSSEYSVAQSYFKGAASDIAGVVLYKVQEFIEENNFISKPFCFIHDSIEIDLHPMEMIQISKQIIPLMNNFPYEEFGVPCKAGLTIGPSMGEEIEVEEIVSNDDFSEATFHLVGYINEIEHLADVWKVAYPKVVMEDVYDDAGNPKIEDQYISRHELFFPKRAFSRYTGTTRKFGHKKIHITIK</sequence>
<dbReference type="OrthoDB" id="14842at10239"/>
<accession>A0A127AW86</accession>
<evidence type="ECO:0000259" key="11">
    <source>
        <dbReference type="SMART" id="SM00482"/>
    </source>
</evidence>
<evidence type="ECO:0000313" key="13">
    <source>
        <dbReference type="Proteomes" id="UP000203261"/>
    </source>
</evidence>
<dbReference type="InterPro" id="IPR036895">
    <property type="entry name" value="Uracil-DNA_glycosylase-like_sf"/>
</dbReference>
<dbReference type="GO" id="GO:0006302">
    <property type="term" value="P:double-strand break repair"/>
    <property type="evidence" value="ECO:0007669"/>
    <property type="project" value="TreeGrafter"/>
</dbReference>
<protein>
    <recommendedName>
        <fullName evidence="3">DNA polymerase</fullName>
        <ecNumber evidence="2">2.7.7.7</ecNumber>
    </recommendedName>
</protein>
<evidence type="ECO:0000256" key="5">
    <source>
        <dbReference type="ARBA" id="ARBA00022695"/>
    </source>
</evidence>
<dbReference type="PRINTS" id="PR00868">
    <property type="entry name" value="DNAPOLI"/>
</dbReference>
<keyword evidence="4" id="KW-0808">Transferase</keyword>
<evidence type="ECO:0000256" key="4">
    <source>
        <dbReference type="ARBA" id="ARBA00022679"/>
    </source>
</evidence>
<evidence type="ECO:0000256" key="7">
    <source>
        <dbReference type="ARBA" id="ARBA00022932"/>
    </source>
</evidence>
<dbReference type="SUPFAM" id="SSF53098">
    <property type="entry name" value="Ribonuclease H-like"/>
    <property type="match status" value="1"/>
</dbReference>
<dbReference type="Pfam" id="PF00476">
    <property type="entry name" value="DNA_pol_A"/>
    <property type="match status" value="1"/>
</dbReference>
<gene>
    <name evidence="12" type="ORF">SP15_109</name>
</gene>
<dbReference type="GO" id="GO:0003677">
    <property type="term" value="F:DNA binding"/>
    <property type="evidence" value="ECO:0007669"/>
    <property type="project" value="UniProtKB-KW"/>
</dbReference>
<comment type="similarity">
    <text evidence="1">Belongs to the DNA polymerase type-A family.</text>
</comment>
<evidence type="ECO:0000256" key="8">
    <source>
        <dbReference type="ARBA" id="ARBA00023109"/>
    </source>
</evidence>